<dbReference type="PROSITE" id="PS50835">
    <property type="entry name" value="IG_LIKE"/>
    <property type="match status" value="1"/>
</dbReference>
<evidence type="ECO:0000313" key="5">
    <source>
        <dbReference type="Proteomes" id="UP000271162"/>
    </source>
</evidence>
<dbReference type="InterPro" id="IPR003599">
    <property type="entry name" value="Ig_sub"/>
</dbReference>
<dbReference type="InterPro" id="IPR007110">
    <property type="entry name" value="Ig-like_dom"/>
</dbReference>
<dbReference type="SMART" id="SM00408">
    <property type="entry name" value="IGc2"/>
    <property type="match status" value="1"/>
</dbReference>
<reference evidence="4 5" key="2">
    <citation type="submission" date="2018-11" db="EMBL/GenBank/DDBJ databases">
        <authorList>
            <consortium name="Pathogen Informatics"/>
        </authorList>
    </citation>
    <scope>NUCLEOTIDE SEQUENCE [LARGE SCALE GENOMIC DNA]</scope>
</reference>
<dbReference type="InterPro" id="IPR013783">
    <property type="entry name" value="Ig-like_fold"/>
</dbReference>
<feature type="domain" description="Ig-like" evidence="3">
    <location>
        <begin position="113"/>
        <end position="194"/>
    </location>
</feature>
<accession>A0A0N4YAA0</accession>
<keyword evidence="5" id="KW-1185">Reference proteome</keyword>
<dbReference type="Pfam" id="PF07679">
    <property type="entry name" value="I-set"/>
    <property type="match status" value="1"/>
</dbReference>
<dbReference type="SUPFAM" id="SSF48726">
    <property type="entry name" value="Immunoglobulin"/>
    <property type="match status" value="1"/>
</dbReference>
<dbReference type="InterPro" id="IPR013098">
    <property type="entry name" value="Ig_I-set"/>
</dbReference>
<dbReference type="Gene3D" id="2.60.40.10">
    <property type="entry name" value="Immunoglobulins"/>
    <property type="match status" value="1"/>
</dbReference>
<evidence type="ECO:0000313" key="6">
    <source>
        <dbReference type="WBParaSite" id="NBR_0001330301-mRNA-1"/>
    </source>
</evidence>
<dbReference type="GO" id="GO:0005886">
    <property type="term" value="C:plasma membrane"/>
    <property type="evidence" value="ECO:0007669"/>
    <property type="project" value="TreeGrafter"/>
</dbReference>
<dbReference type="SMART" id="SM00409">
    <property type="entry name" value="IG"/>
    <property type="match status" value="1"/>
</dbReference>
<protein>
    <submittedName>
        <fullName evidence="6">Ig-like domain-containing protein</fullName>
    </submittedName>
</protein>
<dbReference type="GO" id="GO:0070593">
    <property type="term" value="P:dendrite self-avoidance"/>
    <property type="evidence" value="ECO:0007669"/>
    <property type="project" value="TreeGrafter"/>
</dbReference>
<dbReference type="InterPro" id="IPR003598">
    <property type="entry name" value="Ig_sub2"/>
</dbReference>
<reference evidence="6" key="1">
    <citation type="submission" date="2017-02" db="UniProtKB">
        <authorList>
            <consortium name="WormBaseParasite"/>
        </authorList>
    </citation>
    <scope>IDENTIFICATION</scope>
</reference>
<gene>
    <name evidence="4" type="ORF">NBR_LOCUS13304</name>
</gene>
<dbReference type="InterPro" id="IPR036179">
    <property type="entry name" value="Ig-like_dom_sf"/>
</dbReference>
<proteinExistence type="predicted"/>
<sequence>MKTNTFERICHRRTTSHTLEGACRLEQVSPDFGHNWCAPIALAVLCNPACLNGLPLSPPRHLQTLMAPEDSMKLGKLRQVAVESVATRNWGLIVVKSAHIVTGSHFSQTFRLGYKLIIICKAKGEPRPTIKWYKEGAELHPKHNIHYYEKPLGADMLWSKLEIDPATMGDQGVYACVANNEHGVMAKNFKAEYTY</sequence>
<keyword evidence="2" id="KW-0393">Immunoglobulin domain</keyword>
<evidence type="ECO:0000313" key="4">
    <source>
        <dbReference type="EMBL" id="VDL76893.1"/>
    </source>
</evidence>
<dbReference type="GO" id="GO:0007411">
    <property type="term" value="P:axon guidance"/>
    <property type="evidence" value="ECO:0007669"/>
    <property type="project" value="TreeGrafter"/>
</dbReference>
<dbReference type="GO" id="GO:0030424">
    <property type="term" value="C:axon"/>
    <property type="evidence" value="ECO:0007669"/>
    <property type="project" value="TreeGrafter"/>
</dbReference>
<organism evidence="6">
    <name type="scientific">Nippostrongylus brasiliensis</name>
    <name type="common">Rat hookworm</name>
    <dbReference type="NCBI Taxonomy" id="27835"/>
    <lineage>
        <taxon>Eukaryota</taxon>
        <taxon>Metazoa</taxon>
        <taxon>Ecdysozoa</taxon>
        <taxon>Nematoda</taxon>
        <taxon>Chromadorea</taxon>
        <taxon>Rhabditida</taxon>
        <taxon>Rhabditina</taxon>
        <taxon>Rhabditomorpha</taxon>
        <taxon>Strongyloidea</taxon>
        <taxon>Heligmosomidae</taxon>
        <taxon>Nippostrongylus</taxon>
    </lineage>
</organism>
<evidence type="ECO:0000259" key="3">
    <source>
        <dbReference type="PROSITE" id="PS50835"/>
    </source>
</evidence>
<evidence type="ECO:0000256" key="1">
    <source>
        <dbReference type="ARBA" id="ARBA00022737"/>
    </source>
</evidence>
<dbReference type="Proteomes" id="UP000271162">
    <property type="component" value="Unassembled WGS sequence"/>
</dbReference>
<dbReference type="GO" id="GO:0007156">
    <property type="term" value="P:homophilic cell adhesion via plasma membrane adhesion molecules"/>
    <property type="evidence" value="ECO:0007669"/>
    <property type="project" value="TreeGrafter"/>
</dbReference>
<dbReference type="WBParaSite" id="NBR_0001330301-mRNA-1">
    <property type="protein sequence ID" value="NBR_0001330301-mRNA-1"/>
    <property type="gene ID" value="NBR_0001330301"/>
</dbReference>
<dbReference type="GO" id="GO:0098632">
    <property type="term" value="F:cell-cell adhesion mediator activity"/>
    <property type="evidence" value="ECO:0007669"/>
    <property type="project" value="TreeGrafter"/>
</dbReference>
<keyword evidence="1" id="KW-0677">Repeat</keyword>
<dbReference type="AlphaFoldDB" id="A0A0N4YAA0"/>
<name>A0A0N4YAA0_NIPBR</name>
<evidence type="ECO:0000256" key="2">
    <source>
        <dbReference type="ARBA" id="ARBA00023319"/>
    </source>
</evidence>
<dbReference type="EMBL" id="UYSL01020999">
    <property type="protein sequence ID" value="VDL76893.1"/>
    <property type="molecule type" value="Genomic_DNA"/>
</dbReference>
<dbReference type="PANTHER" id="PTHR10075">
    <property type="entry name" value="BASIGIN RELATED"/>
    <property type="match status" value="1"/>
</dbReference>
<dbReference type="PANTHER" id="PTHR10075:SF100">
    <property type="entry name" value="FASCICLIN-2"/>
    <property type="match status" value="1"/>
</dbReference>
<dbReference type="CDD" id="cd00096">
    <property type="entry name" value="Ig"/>
    <property type="match status" value="1"/>
</dbReference>